<evidence type="ECO:0000259" key="1">
    <source>
        <dbReference type="SMART" id="SM00256"/>
    </source>
</evidence>
<dbReference type="Pfam" id="PF00646">
    <property type="entry name" value="F-box"/>
    <property type="match status" value="1"/>
</dbReference>
<dbReference type="Proteomes" id="UP000434276">
    <property type="component" value="Unassembled WGS sequence"/>
</dbReference>
<evidence type="ECO:0000313" key="3">
    <source>
        <dbReference type="Proteomes" id="UP000434276"/>
    </source>
</evidence>
<dbReference type="NCBIfam" id="TIGR01640">
    <property type="entry name" value="F_box_assoc_1"/>
    <property type="match status" value="1"/>
</dbReference>
<proteinExistence type="predicted"/>
<dbReference type="SUPFAM" id="SSF81383">
    <property type="entry name" value="F-box domain"/>
    <property type="match status" value="1"/>
</dbReference>
<dbReference type="InterPro" id="IPR001810">
    <property type="entry name" value="F-box_dom"/>
</dbReference>
<dbReference type="InterPro" id="IPR017451">
    <property type="entry name" value="F-box-assoc_interact_dom"/>
</dbReference>
<reference evidence="2 3" key="1">
    <citation type="submission" date="2019-12" db="EMBL/GenBank/DDBJ databases">
        <authorList>
            <person name="Jiao W.-B."/>
            <person name="Schneeberger K."/>
        </authorList>
    </citation>
    <scope>NUCLEOTIDE SEQUENCE [LARGE SCALE GENOMIC DNA]</scope>
    <source>
        <strain evidence="3">cv. C24</strain>
    </source>
</reference>
<organism evidence="2 3">
    <name type="scientific">Arabidopsis thaliana</name>
    <name type="common">Mouse-ear cress</name>
    <dbReference type="NCBI Taxonomy" id="3702"/>
    <lineage>
        <taxon>Eukaryota</taxon>
        <taxon>Viridiplantae</taxon>
        <taxon>Streptophyta</taxon>
        <taxon>Embryophyta</taxon>
        <taxon>Tracheophyta</taxon>
        <taxon>Spermatophyta</taxon>
        <taxon>Magnoliopsida</taxon>
        <taxon>eudicotyledons</taxon>
        <taxon>Gunneridae</taxon>
        <taxon>Pentapetalae</taxon>
        <taxon>rosids</taxon>
        <taxon>malvids</taxon>
        <taxon>Brassicales</taxon>
        <taxon>Brassicaceae</taxon>
        <taxon>Camelineae</taxon>
        <taxon>Arabidopsis</taxon>
    </lineage>
</organism>
<dbReference type="Pfam" id="PF08268">
    <property type="entry name" value="FBA_3"/>
    <property type="match status" value="1"/>
</dbReference>
<dbReference type="PANTHER" id="PTHR31111:SF132">
    <property type="entry name" value="F-BOX ASSOCIATED UBIQUITINATION EFFECTOR FAMILY PROTEIN-RELATED"/>
    <property type="match status" value="1"/>
</dbReference>
<dbReference type="PANTHER" id="PTHR31111">
    <property type="entry name" value="BNAA05G37150D PROTEIN-RELATED"/>
    <property type="match status" value="1"/>
</dbReference>
<name>A0A5S9YDI9_ARATH</name>
<dbReference type="InterPro" id="IPR036047">
    <property type="entry name" value="F-box-like_dom_sf"/>
</dbReference>
<evidence type="ECO:0000313" key="2">
    <source>
        <dbReference type="EMBL" id="CAA0409370.1"/>
    </source>
</evidence>
<gene>
    <name evidence="2" type="ORF">C24_LOCUS25345</name>
</gene>
<dbReference type="Gene3D" id="1.20.1280.50">
    <property type="match status" value="1"/>
</dbReference>
<dbReference type="SMART" id="SM00256">
    <property type="entry name" value="FBOX"/>
    <property type="match status" value="1"/>
</dbReference>
<accession>A0A5S9YDI9</accession>
<sequence length="351" mass="40302">MISEDLLVEILLRLPVKPLARCLCVCKLWATIIRSRYFINLYQSRSSTRQPHVMFALRDIFTSCRWHFFSSSQPSLVTKATCSADNSSHTPDCVNGLICVEYMSQLWISNPATRKGVLVPQSAPHQKFRKWYMGYDPINYQYKVLFFSKQYLLSPYKLEVFTLEGQGSWKMIEVENIPSPSTRGICIDGVVYYGAQTAHGLRLVRFYVATEKFGDFIEIPVGASNVYDMNFGYSKLVNYQGKLALLAAKSMSMYDLWVLEDAGKQEWSKVSIVLTREMFSYDLVWLGAVGFVAGSDELIVTAHDRFYQIYLVYVDLKMKRSREVWLGGIRCSDRSSLVLTFTDYVESIMLL</sequence>
<dbReference type="EMBL" id="CACSHJ010000096">
    <property type="protein sequence ID" value="CAA0409370.1"/>
    <property type="molecule type" value="Genomic_DNA"/>
</dbReference>
<protein>
    <recommendedName>
        <fullName evidence="1">F-box domain-containing protein</fullName>
    </recommendedName>
</protein>
<dbReference type="InterPro" id="IPR013187">
    <property type="entry name" value="F-box-assoc_dom_typ3"/>
</dbReference>
<dbReference type="AlphaFoldDB" id="A0A5S9YDI9"/>
<dbReference type="OrthoDB" id="687122at2759"/>
<dbReference type="ExpressionAtlas" id="A0A5S9YDI9">
    <property type="expression patterns" value="baseline and differential"/>
</dbReference>
<feature type="domain" description="F-box" evidence="1">
    <location>
        <begin position="2"/>
        <end position="42"/>
    </location>
</feature>